<evidence type="ECO:0000256" key="2">
    <source>
        <dbReference type="ARBA" id="ARBA00011003"/>
    </source>
</evidence>
<dbReference type="InterPro" id="IPR027417">
    <property type="entry name" value="P-loop_NTPase"/>
</dbReference>
<evidence type="ECO:0000256" key="9">
    <source>
        <dbReference type="SAM" id="MobiDB-lite"/>
    </source>
</evidence>
<feature type="domain" description="Clp1 P-loop" evidence="10">
    <location>
        <begin position="250"/>
        <end position="471"/>
    </location>
</feature>
<keyword evidence="8" id="KW-0067">ATP-binding</keyword>
<reference evidence="11" key="1">
    <citation type="journal article" date="2020" name="Stud. Mycol.">
        <title>101 Dothideomycetes genomes: a test case for predicting lifestyles and emergence of pathogens.</title>
        <authorList>
            <person name="Haridas S."/>
            <person name="Albert R."/>
            <person name="Binder M."/>
            <person name="Bloem J."/>
            <person name="Labutti K."/>
            <person name="Salamov A."/>
            <person name="Andreopoulos B."/>
            <person name="Baker S."/>
            <person name="Barry K."/>
            <person name="Bills G."/>
            <person name="Bluhm B."/>
            <person name="Cannon C."/>
            <person name="Castanera R."/>
            <person name="Culley D."/>
            <person name="Daum C."/>
            <person name="Ezra D."/>
            <person name="Gonzalez J."/>
            <person name="Henrissat B."/>
            <person name="Kuo A."/>
            <person name="Liang C."/>
            <person name="Lipzen A."/>
            <person name="Lutzoni F."/>
            <person name="Magnuson J."/>
            <person name="Mondo S."/>
            <person name="Nolan M."/>
            <person name="Ohm R."/>
            <person name="Pangilinan J."/>
            <person name="Park H.-J."/>
            <person name="Ramirez L."/>
            <person name="Alfaro M."/>
            <person name="Sun H."/>
            <person name="Tritt A."/>
            <person name="Yoshinaga Y."/>
            <person name="Zwiers L.-H."/>
            <person name="Turgeon B."/>
            <person name="Goodwin S."/>
            <person name="Spatafora J."/>
            <person name="Crous P."/>
            <person name="Grigoriev I."/>
        </authorList>
    </citation>
    <scope>NUCLEOTIDE SEQUENCE</scope>
    <source>
        <strain evidence="11">CBS 675.92</strain>
    </source>
</reference>
<evidence type="ECO:0000313" key="12">
    <source>
        <dbReference type="Proteomes" id="UP000800035"/>
    </source>
</evidence>
<dbReference type="InterPro" id="IPR045116">
    <property type="entry name" value="Clp1/Grc3"/>
</dbReference>
<keyword evidence="6" id="KW-0547">Nucleotide-binding</keyword>
<dbReference type="GO" id="GO:0005524">
    <property type="term" value="F:ATP binding"/>
    <property type="evidence" value="ECO:0007669"/>
    <property type="project" value="UniProtKB-KW"/>
</dbReference>
<feature type="region of interest" description="Disordered" evidence="9">
    <location>
        <begin position="1"/>
        <end position="28"/>
    </location>
</feature>
<dbReference type="Gene3D" id="3.40.50.300">
    <property type="entry name" value="P-loop containing nucleotide triphosphate hydrolases"/>
    <property type="match status" value="1"/>
</dbReference>
<comment type="similarity">
    <text evidence="2">Belongs to the Clp1 family. NOL9/GRC3 subfamily.</text>
</comment>
<sequence length="690" mass="75402">MAGKRKRGEVTPTQATTQNTTPSTNGKPISAIAAARLKLEAQLQAQAPPAVDGIQEPPTSPIVEATTDYSASEFDDEIPAPTLIPKNLKLCTWRNISANILSNTPDEFAIILEKHQTVSFIGCLNVQVLKGAVNINGANIGAVPKRGGGERSWRVYVPSTHPITKIRGLDRVNHVSFVSCKEPVPLQGISPLFAGIWAAKKDMGRSFDFISESDTDPLKRPLTPENAPEDWLRAIEDITTSSSASTLVTGDSLTGKSSFAKRLLNRYLTGMGKIAKAVPSVCYLDLDPIKPEYTPHGQISLTIVREVNLGPTFTHPTTTISRGGAREARNETIAAYPLPISNLTNYEEYFISCVRSFFQTYQTLTSSPPSSDGIAFPRPPLIINTPASLYTTHFPLLTSLLTTIFKPTHIIHLGNTTAIDPDTAEKLHALTHLATTKTNSQLHELEAQTPILPPQRTEEELRSMIMQSYFHTSSINSNELGNERAMKWTQHPIETLTPWELCYQETQTRMQDFTAFLALFEPLHPSELCTALNGSVIHIFSTTTTSSSDSEIRRTPKYGIPYFPADRETRMVSPLPLLSSPQSSRLLCTALLHSFQPEEKIVNIIVPKTREAVLRTLDPEATVLVAGCCEVPEWAYVEGAHFDAGQQVRAGPVVGGGGGGGTVGPWVESAGVVEGMGYLNVSRRVRRFLG</sequence>
<evidence type="ECO:0000256" key="6">
    <source>
        <dbReference type="ARBA" id="ARBA00022741"/>
    </source>
</evidence>
<dbReference type="Proteomes" id="UP000800035">
    <property type="component" value="Unassembled WGS sequence"/>
</dbReference>
<dbReference type="OrthoDB" id="4054781at2759"/>
<evidence type="ECO:0000256" key="5">
    <source>
        <dbReference type="ARBA" id="ARBA00022679"/>
    </source>
</evidence>
<evidence type="ECO:0000256" key="8">
    <source>
        <dbReference type="ARBA" id="ARBA00022840"/>
    </source>
</evidence>
<evidence type="ECO:0000256" key="4">
    <source>
        <dbReference type="ARBA" id="ARBA00019824"/>
    </source>
</evidence>
<evidence type="ECO:0000256" key="3">
    <source>
        <dbReference type="ARBA" id="ARBA00018706"/>
    </source>
</evidence>
<dbReference type="AlphaFoldDB" id="A0A6A5TWU1"/>
<feature type="compositionally biased region" description="Low complexity" evidence="9">
    <location>
        <begin position="11"/>
        <end position="25"/>
    </location>
</feature>
<keyword evidence="5" id="KW-0808">Transferase</keyword>
<dbReference type="InterPro" id="IPR032319">
    <property type="entry name" value="CLP1_P"/>
</dbReference>
<dbReference type="Pfam" id="PF16575">
    <property type="entry name" value="CLP1_P"/>
    <property type="match status" value="1"/>
</dbReference>
<evidence type="ECO:0000313" key="11">
    <source>
        <dbReference type="EMBL" id="KAF1956530.1"/>
    </source>
</evidence>
<protein>
    <recommendedName>
        <fullName evidence="4">Polynucleotide 5'-hydroxyl-kinase GRC3</fullName>
    </recommendedName>
    <alternativeName>
        <fullName evidence="3">Polynucleotide 5'-hydroxyl-kinase grc3</fullName>
    </alternativeName>
</protein>
<evidence type="ECO:0000256" key="7">
    <source>
        <dbReference type="ARBA" id="ARBA00022777"/>
    </source>
</evidence>
<dbReference type="GO" id="GO:0051731">
    <property type="term" value="F:polynucleotide 5'-hydroxyl-kinase activity"/>
    <property type="evidence" value="ECO:0007669"/>
    <property type="project" value="InterPro"/>
</dbReference>
<organism evidence="11 12">
    <name type="scientific">Byssothecium circinans</name>
    <dbReference type="NCBI Taxonomy" id="147558"/>
    <lineage>
        <taxon>Eukaryota</taxon>
        <taxon>Fungi</taxon>
        <taxon>Dikarya</taxon>
        <taxon>Ascomycota</taxon>
        <taxon>Pezizomycotina</taxon>
        <taxon>Dothideomycetes</taxon>
        <taxon>Pleosporomycetidae</taxon>
        <taxon>Pleosporales</taxon>
        <taxon>Massarineae</taxon>
        <taxon>Massarinaceae</taxon>
        <taxon>Byssothecium</taxon>
    </lineage>
</organism>
<name>A0A6A5TWU1_9PLEO</name>
<dbReference type="GO" id="GO:0000448">
    <property type="term" value="P:cleavage in ITS2 between 5.8S rRNA and LSU-rRNA of tricistronic rRNA transcript (SSU-rRNA, 5.8S rRNA, LSU-rRNA)"/>
    <property type="evidence" value="ECO:0007669"/>
    <property type="project" value="TreeGrafter"/>
</dbReference>
<gene>
    <name evidence="11" type="ORF">CC80DRAFT_472017</name>
</gene>
<dbReference type="GO" id="GO:0005634">
    <property type="term" value="C:nucleus"/>
    <property type="evidence" value="ECO:0007669"/>
    <property type="project" value="TreeGrafter"/>
</dbReference>
<dbReference type="PANTHER" id="PTHR12755:SF3">
    <property type="entry name" value="POLYNUCLEOTIDE 5'-HYDROXYL-KINASE NOL9"/>
    <property type="match status" value="1"/>
</dbReference>
<dbReference type="PANTHER" id="PTHR12755">
    <property type="entry name" value="CLEAVAGE/POLYADENYLATION FACTOR IA SUBUNIT CLP1P"/>
    <property type="match status" value="1"/>
</dbReference>
<keyword evidence="7" id="KW-0418">Kinase</keyword>
<proteinExistence type="inferred from homology"/>
<accession>A0A6A5TWU1</accession>
<evidence type="ECO:0000256" key="1">
    <source>
        <dbReference type="ARBA" id="ARBA00003798"/>
    </source>
</evidence>
<evidence type="ECO:0000259" key="10">
    <source>
        <dbReference type="Pfam" id="PF16575"/>
    </source>
</evidence>
<comment type="function">
    <text evidence="1">Polynucleotide 5'-kinase involved in rRNA processing.</text>
</comment>
<keyword evidence="12" id="KW-1185">Reference proteome</keyword>
<dbReference type="EMBL" id="ML976991">
    <property type="protein sequence ID" value="KAF1956530.1"/>
    <property type="molecule type" value="Genomic_DNA"/>
</dbReference>